<sequence length="332" mass="36761">MVMIDSPAIKERSTVSTVMFTVILGLLPALFLQIGFFGYQILGNLFVGIGFALFLEAVCLKLRNYPIRPFILDGSAFVTAWLLIISVPANIPIWTLLIGIFFSIVVAKHAYGGIGSNPFNPAMIGYAVLLISFPKIMTNWPISDGFDIRNFIQFSQFISIENINEAYDAIVSATPLDQIKTSLFLGKEVNALGISLSTLSSYQMIAILYFLGGLFLVYKKVITWHLPLSLILSIYIFSGLLHLYDQNTYMSPLFHLLNGATFLAAFFIITDPVSSPTTLKGKIIFGILIGLITVIIRNYGGYPDGIAFAVIFMNICVPLIEKFTQPKVFGYE</sequence>
<evidence type="ECO:0000256" key="4">
    <source>
        <dbReference type="ARBA" id="ARBA00022643"/>
    </source>
</evidence>
<feature type="transmembrane region" description="Helical" evidence="10">
    <location>
        <begin position="199"/>
        <end position="218"/>
    </location>
</feature>
<evidence type="ECO:0000256" key="7">
    <source>
        <dbReference type="ARBA" id="ARBA00022982"/>
    </source>
</evidence>
<feature type="modified residue" description="FMN phosphoryl threonine" evidence="10">
    <location>
        <position position="174"/>
    </location>
</feature>
<comment type="cofactor">
    <cofactor evidence="10">
        <name>FMN</name>
        <dbReference type="ChEBI" id="CHEBI:58210"/>
    </cofactor>
</comment>
<evidence type="ECO:0000256" key="10">
    <source>
        <dbReference type="HAMAP-Rule" id="MF_00462"/>
    </source>
</evidence>
<keyword evidence="4 10" id="KW-0288">FMN</keyword>
<evidence type="ECO:0000313" key="11">
    <source>
        <dbReference type="EMBL" id="AKO66049.1"/>
    </source>
</evidence>
<name>A0A0H4IZW0_9PROT</name>
<comment type="subcellular location">
    <subcellularLocation>
        <location evidence="10">Cell inner membrane</location>
        <topology evidence="10">Multi-pass membrane protein</topology>
    </subcellularLocation>
</comment>
<comment type="subunit">
    <text evidence="10">The complex is composed of six subunits: RnfA, RnfB, RnfC, RnfD, RnfE and RnfG.</text>
</comment>
<evidence type="ECO:0000256" key="9">
    <source>
        <dbReference type="ARBA" id="ARBA00023136"/>
    </source>
</evidence>
<keyword evidence="7 10" id="KW-0249">Electron transport</keyword>
<gene>
    <name evidence="10" type="primary">rnfD</name>
    <name evidence="11" type="ORF">VI33_04915</name>
</gene>
<accession>A0A0H4IZW0</accession>
<keyword evidence="9 10" id="KW-0472">Membrane</keyword>
<dbReference type="OrthoDB" id="9776359at2"/>
<dbReference type="GO" id="GO:0005886">
    <property type="term" value="C:plasma membrane"/>
    <property type="evidence" value="ECO:0007669"/>
    <property type="project" value="UniProtKB-SubCell"/>
</dbReference>
<dbReference type="InterPro" id="IPR004338">
    <property type="entry name" value="NqrB/RnfD"/>
</dbReference>
<dbReference type="GO" id="GO:0022900">
    <property type="term" value="P:electron transport chain"/>
    <property type="evidence" value="ECO:0007669"/>
    <property type="project" value="UniProtKB-UniRule"/>
</dbReference>
<evidence type="ECO:0000256" key="8">
    <source>
        <dbReference type="ARBA" id="ARBA00022989"/>
    </source>
</evidence>
<keyword evidence="12" id="KW-1185">Reference proteome</keyword>
<feature type="transmembrane region" description="Helical" evidence="10">
    <location>
        <begin position="250"/>
        <end position="269"/>
    </location>
</feature>
<protein>
    <recommendedName>
        <fullName evidence="10">Ion-translocating oxidoreductase complex subunit D</fullName>
        <ecNumber evidence="10">7.-.-.-</ecNumber>
    </recommendedName>
    <alternativeName>
        <fullName evidence="10">Rnf electron transport complex subunit D</fullName>
    </alternativeName>
</protein>
<dbReference type="PANTHER" id="PTHR30578:SF0">
    <property type="entry name" value="ION-TRANSLOCATING OXIDOREDUCTASE COMPLEX SUBUNIT D"/>
    <property type="match status" value="1"/>
</dbReference>
<comment type="similarity">
    <text evidence="10">Belongs to the NqrB/RnfD family.</text>
</comment>
<comment type="caution">
    <text evidence="10">Lacks conserved residue(s) required for the propagation of feature annotation.</text>
</comment>
<feature type="transmembrane region" description="Helical" evidence="10">
    <location>
        <begin position="12"/>
        <end position="31"/>
    </location>
</feature>
<evidence type="ECO:0000256" key="3">
    <source>
        <dbReference type="ARBA" id="ARBA00022630"/>
    </source>
</evidence>
<keyword evidence="2 10" id="KW-0597">Phosphoprotein</keyword>
<organism evidence="11 12">
    <name type="scientific">Methylophilales bacterium MBRS-H7</name>
    <dbReference type="NCBI Taxonomy" id="1623450"/>
    <lineage>
        <taxon>Bacteria</taxon>
        <taxon>Pseudomonadati</taxon>
        <taxon>Pseudomonadota</taxon>
        <taxon>Betaproteobacteria</taxon>
        <taxon>Nitrosomonadales</taxon>
        <taxon>OM43 clade</taxon>
    </lineage>
</organism>
<dbReference type="HAMAP" id="MF_00462">
    <property type="entry name" value="RsxD_RnfD"/>
    <property type="match status" value="1"/>
</dbReference>
<dbReference type="GO" id="GO:0055085">
    <property type="term" value="P:transmembrane transport"/>
    <property type="evidence" value="ECO:0007669"/>
    <property type="project" value="InterPro"/>
</dbReference>
<feature type="transmembrane region" description="Helical" evidence="10">
    <location>
        <begin position="281"/>
        <end position="300"/>
    </location>
</feature>
<evidence type="ECO:0000256" key="2">
    <source>
        <dbReference type="ARBA" id="ARBA00022553"/>
    </source>
</evidence>
<dbReference type="EC" id="7.-.-.-" evidence="10"/>
<evidence type="ECO:0000256" key="6">
    <source>
        <dbReference type="ARBA" id="ARBA00022967"/>
    </source>
</evidence>
<reference evidence="11 12" key="1">
    <citation type="submission" date="2015-03" db="EMBL/GenBank/DDBJ databases">
        <title>Comparative analysis of the OM43 clade including a novel species from Red Sea uncovers genomic and metabolic diversity among marine methylotrophs.</title>
        <authorList>
            <person name="Jimenez-Infante F."/>
            <person name="Ngugi D.K."/>
            <person name="Vinu M."/>
            <person name="Alam I."/>
            <person name="Kamau A."/>
            <person name="Blom J."/>
            <person name="Bajic V.B."/>
            <person name="Stingl U."/>
        </authorList>
    </citation>
    <scope>NUCLEOTIDE SEQUENCE [LARGE SCALE GENOMIC DNA]</scope>
    <source>
        <strain evidence="11 12">MBRSH7</strain>
    </source>
</reference>
<dbReference type="InterPro" id="IPR011303">
    <property type="entry name" value="RnfD_bac"/>
</dbReference>
<dbReference type="AlphaFoldDB" id="A0A0H4IZW0"/>
<proteinExistence type="inferred from homology"/>
<keyword evidence="10" id="KW-1003">Cell membrane</keyword>
<keyword evidence="10" id="KW-0997">Cell inner membrane</keyword>
<dbReference type="NCBIfam" id="TIGR01946">
    <property type="entry name" value="rnfD"/>
    <property type="match status" value="1"/>
</dbReference>
<dbReference type="EMBL" id="CP011002">
    <property type="protein sequence ID" value="AKO66049.1"/>
    <property type="molecule type" value="Genomic_DNA"/>
</dbReference>
<dbReference type="Proteomes" id="UP000066549">
    <property type="component" value="Chromosome"/>
</dbReference>
<feature type="transmembrane region" description="Helical" evidence="10">
    <location>
        <begin position="225"/>
        <end position="244"/>
    </location>
</feature>
<dbReference type="PATRIC" id="fig|1623450.3.peg.981"/>
<keyword evidence="8 10" id="KW-1133">Transmembrane helix</keyword>
<dbReference type="Pfam" id="PF03116">
    <property type="entry name" value="NQR2_RnfD_RnfE"/>
    <property type="match status" value="1"/>
</dbReference>
<keyword evidence="1 10" id="KW-0813">Transport</keyword>
<feature type="transmembrane region" description="Helical" evidence="10">
    <location>
        <begin position="37"/>
        <end position="58"/>
    </location>
</feature>
<evidence type="ECO:0000256" key="1">
    <source>
        <dbReference type="ARBA" id="ARBA00022448"/>
    </source>
</evidence>
<keyword evidence="6 10" id="KW-1278">Translocase</keyword>
<evidence type="ECO:0000313" key="12">
    <source>
        <dbReference type="Proteomes" id="UP000066549"/>
    </source>
</evidence>
<evidence type="ECO:0000256" key="5">
    <source>
        <dbReference type="ARBA" id="ARBA00022692"/>
    </source>
</evidence>
<dbReference type="PANTHER" id="PTHR30578">
    <property type="entry name" value="ELECTRON TRANSPORT COMPLEX PROTEIN RNFD"/>
    <property type="match status" value="1"/>
</dbReference>
<keyword evidence="5 10" id="KW-0812">Transmembrane</keyword>
<comment type="function">
    <text evidence="10">Part of a membrane-bound complex that couples electron transfer with translocation of ions across the membrane.</text>
</comment>
<keyword evidence="3 10" id="KW-0285">Flavoprotein</keyword>